<sequence length="87" mass="9695">MGINVGLMHHRPYFISAFPSAVQMTEVPMGVKNPKIITKFAGEAGESTVEHIACYMVELGNLADNENLRMKFFPASLTKNAFTWFSL</sequence>
<keyword evidence="2" id="KW-1185">Reference proteome</keyword>
<reference evidence="1 2" key="1">
    <citation type="submission" date="2019-01" db="EMBL/GenBank/DDBJ databases">
        <title>Sequencing of cultivated peanut Arachis hypogaea provides insights into genome evolution and oil improvement.</title>
        <authorList>
            <person name="Chen X."/>
        </authorList>
    </citation>
    <scope>NUCLEOTIDE SEQUENCE [LARGE SCALE GENOMIC DNA]</scope>
    <source>
        <strain evidence="2">cv. Fuhuasheng</strain>
        <tissue evidence="1">Leaves</tissue>
    </source>
</reference>
<evidence type="ECO:0000313" key="2">
    <source>
        <dbReference type="Proteomes" id="UP000289738"/>
    </source>
</evidence>
<accession>A0A445AQ56</accession>
<proteinExistence type="predicted"/>
<protein>
    <submittedName>
        <fullName evidence="1">Uncharacterized protein</fullName>
    </submittedName>
</protein>
<comment type="caution">
    <text evidence="1">The sequence shown here is derived from an EMBL/GenBank/DDBJ whole genome shotgun (WGS) entry which is preliminary data.</text>
</comment>
<gene>
    <name evidence="1" type="ORF">Ahy_B01g052647</name>
</gene>
<dbReference type="Proteomes" id="UP000289738">
    <property type="component" value="Chromosome B01"/>
</dbReference>
<dbReference type="AlphaFoldDB" id="A0A445AQ56"/>
<dbReference type="EMBL" id="SDMP01000011">
    <property type="protein sequence ID" value="RYR28504.1"/>
    <property type="molecule type" value="Genomic_DNA"/>
</dbReference>
<name>A0A445AQ56_ARAHY</name>
<evidence type="ECO:0000313" key="1">
    <source>
        <dbReference type="EMBL" id="RYR28504.1"/>
    </source>
</evidence>
<organism evidence="1 2">
    <name type="scientific">Arachis hypogaea</name>
    <name type="common">Peanut</name>
    <dbReference type="NCBI Taxonomy" id="3818"/>
    <lineage>
        <taxon>Eukaryota</taxon>
        <taxon>Viridiplantae</taxon>
        <taxon>Streptophyta</taxon>
        <taxon>Embryophyta</taxon>
        <taxon>Tracheophyta</taxon>
        <taxon>Spermatophyta</taxon>
        <taxon>Magnoliopsida</taxon>
        <taxon>eudicotyledons</taxon>
        <taxon>Gunneridae</taxon>
        <taxon>Pentapetalae</taxon>
        <taxon>rosids</taxon>
        <taxon>fabids</taxon>
        <taxon>Fabales</taxon>
        <taxon>Fabaceae</taxon>
        <taxon>Papilionoideae</taxon>
        <taxon>50 kb inversion clade</taxon>
        <taxon>dalbergioids sensu lato</taxon>
        <taxon>Dalbergieae</taxon>
        <taxon>Pterocarpus clade</taxon>
        <taxon>Arachis</taxon>
    </lineage>
</organism>